<name>A0A7Y9TJV3_9BACT</name>
<evidence type="ECO:0000313" key="3">
    <source>
        <dbReference type="Proteomes" id="UP000589520"/>
    </source>
</evidence>
<gene>
    <name evidence="2" type="ORF">HDF17_000944</name>
</gene>
<dbReference type="Gene3D" id="2.30.110.50">
    <property type="match status" value="1"/>
</dbReference>
<dbReference type="SUPFAM" id="SSF69279">
    <property type="entry name" value="Phage tail proteins"/>
    <property type="match status" value="1"/>
</dbReference>
<dbReference type="Gene3D" id="3.55.50.10">
    <property type="entry name" value="Baseplate protein-like domains"/>
    <property type="match status" value="1"/>
</dbReference>
<dbReference type="SUPFAM" id="SSF69255">
    <property type="entry name" value="gp5 N-terminal domain-like"/>
    <property type="match status" value="1"/>
</dbReference>
<keyword evidence="3" id="KW-1185">Reference proteome</keyword>
<dbReference type="AlphaFoldDB" id="A0A7Y9TJV3"/>
<dbReference type="InterPro" id="IPR006531">
    <property type="entry name" value="Gp5/Vgr_OB"/>
</dbReference>
<dbReference type="Gene3D" id="2.40.50.230">
    <property type="entry name" value="Gp5 N-terminal domain"/>
    <property type="match status" value="1"/>
</dbReference>
<dbReference type="RefSeq" id="WP_179488248.1">
    <property type="nucleotide sequence ID" value="NZ_JACCCW010000001.1"/>
</dbReference>
<reference evidence="2 3" key="1">
    <citation type="submission" date="2020-07" db="EMBL/GenBank/DDBJ databases">
        <title>Genomic Encyclopedia of Type Strains, Phase IV (KMG-V): Genome sequencing to study the core and pangenomes of soil and plant-associated prokaryotes.</title>
        <authorList>
            <person name="Whitman W."/>
        </authorList>
    </citation>
    <scope>NUCLEOTIDE SEQUENCE [LARGE SCALE GENOMIC DNA]</scope>
    <source>
        <strain evidence="2 3">X4EP2</strain>
    </source>
</reference>
<dbReference type="SUPFAM" id="SSF69349">
    <property type="entry name" value="Phage fibre proteins"/>
    <property type="match status" value="1"/>
</dbReference>
<dbReference type="EMBL" id="JACCCW010000001">
    <property type="protein sequence ID" value="NYF78657.1"/>
    <property type="molecule type" value="Genomic_DNA"/>
</dbReference>
<feature type="domain" description="Gp5/Type VI secretion system Vgr protein OB-fold" evidence="1">
    <location>
        <begin position="350"/>
        <end position="422"/>
    </location>
</feature>
<dbReference type="Pfam" id="PF04717">
    <property type="entry name" value="Phage_base_V"/>
    <property type="match status" value="1"/>
</dbReference>
<dbReference type="Proteomes" id="UP000589520">
    <property type="component" value="Unassembled WGS sequence"/>
</dbReference>
<dbReference type="Pfam" id="PF05954">
    <property type="entry name" value="Phage_GPD"/>
    <property type="match status" value="1"/>
</dbReference>
<dbReference type="InterPro" id="IPR037026">
    <property type="entry name" value="Vgr_OB-fold_dom_sf"/>
</dbReference>
<evidence type="ECO:0000259" key="1">
    <source>
        <dbReference type="Pfam" id="PF04717"/>
    </source>
</evidence>
<accession>A0A7Y9TJV3</accession>
<sequence>MSLPHIQIGNNLLQDALLASVEIVQALNQHWRCTVVCRQTYDKRIPVEDFLGQVVEIKTTDEQGVEHIHFSGFIYDVSLNYEVWGSYTAQLVAVSSSYLMDVTAHKQYYPEQTLSSIANTVAGRASLSVSVNADSSKALNYVQYGETDYSFLNRIVDDYGCWLRPKEGGIEIFNSFQSGATVQWRGEGDLIDFHLRGTLAPTGVSGSHYDHHAMQSDTFDNVSTPPQFYSSAERLTGAVQSASKMLPAAFEPQRARAMTLGDYQDQLHSESQRSIGSSVTGTGHSRNQQLKAGDTIDIAGDLDAKGTYGLIQVVHRWEKNGYSNSFLCTPWKQYRNPQPPATRTWSGVVSARVVDHNDPKKMGRVKVQFFWQGDNSTHWARATSPHAGPDRGFMFMPEVGDEVAVAFEDGDPERPVILGSLWNGVQQAPRYDFRGADVETNDVKRLVTKSGNRLHLSDKPGQETVFLATPKHTSLSMTELSDETGRNLIHIHSDGDIVLSAPNGRVHISSKLFSREIG</sequence>
<organism evidence="2 3">
    <name type="scientific">Granulicella arctica</name>
    <dbReference type="NCBI Taxonomy" id="940613"/>
    <lineage>
        <taxon>Bacteria</taxon>
        <taxon>Pseudomonadati</taxon>
        <taxon>Acidobacteriota</taxon>
        <taxon>Terriglobia</taxon>
        <taxon>Terriglobales</taxon>
        <taxon>Acidobacteriaceae</taxon>
        <taxon>Granulicella</taxon>
    </lineage>
</organism>
<comment type="caution">
    <text evidence="2">The sequence shown here is derived from an EMBL/GenBank/DDBJ whole genome shotgun (WGS) entry which is preliminary data.</text>
</comment>
<protein>
    <submittedName>
        <fullName evidence="2">Uncharacterized protein involved in type VI secretion and phage assembly</fullName>
    </submittedName>
</protein>
<proteinExistence type="predicted"/>
<evidence type="ECO:0000313" key="2">
    <source>
        <dbReference type="EMBL" id="NYF78657.1"/>
    </source>
</evidence>
<dbReference type="Gene3D" id="4.10.220.110">
    <property type="match status" value="1"/>
</dbReference>